<organism evidence="2 3">
    <name type="scientific">Modicisalibacter xianhensis</name>
    <dbReference type="NCBI Taxonomy" id="442341"/>
    <lineage>
        <taxon>Bacteria</taxon>
        <taxon>Pseudomonadati</taxon>
        <taxon>Pseudomonadota</taxon>
        <taxon>Gammaproteobacteria</taxon>
        <taxon>Oceanospirillales</taxon>
        <taxon>Halomonadaceae</taxon>
        <taxon>Modicisalibacter</taxon>
    </lineage>
</organism>
<dbReference type="STRING" id="442341.SAMN04487959_1273"/>
<reference evidence="2 3" key="1">
    <citation type="submission" date="2016-10" db="EMBL/GenBank/DDBJ databases">
        <authorList>
            <person name="de Groot N.N."/>
        </authorList>
    </citation>
    <scope>NUCLEOTIDE SEQUENCE [LARGE SCALE GENOMIC DNA]</scope>
    <source>
        <strain evidence="2 3">CGMCC 1.6848</strain>
    </source>
</reference>
<feature type="region of interest" description="Disordered" evidence="1">
    <location>
        <begin position="183"/>
        <end position="204"/>
    </location>
</feature>
<name>A0A1I3G6F3_9GAMM</name>
<protein>
    <recommendedName>
        <fullName evidence="4">DUF2857 domain-containing protein</fullName>
    </recommendedName>
</protein>
<proteinExistence type="predicted"/>
<gene>
    <name evidence="2" type="ORF">SAMN04487959_1273</name>
</gene>
<evidence type="ECO:0008006" key="4">
    <source>
        <dbReference type="Google" id="ProtNLM"/>
    </source>
</evidence>
<evidence type="ECO:0000313" key="2">
    <source>
        <dbReference type="EMBL" id="SFI19075.1"/>
    </source>
</evidence>
<dbReference type="RefSeq" id="WP_092850389.1">
    <property type="nucleotide sequence ID" value="NZ_FOPY01000027.1"/>
</dbReference>
<keyword evidence="3" id="KW-1185">Reference proteome</keyword>
<accession>A0A1I3G6F3</accession>
<dbReference type="AlphaFoldDB" id="A0A1I3G6F3"/>
<dbReference type="Pfam" id="PF11198">
    <property type="entry name" value="DUF2857"/>
    <property type="match status" value="1"/>
</dbReference>
<dbReference type="Proteomes" id="UP000199040">
    <property type="component" value="Unassembled WGS sequence"/>
</dbReference>
<evidence type="ECO:0000256" key="1">
    <source>
        <dbReference type="SAM" id="MobiDB-lite"/>
    </source>
</evidence>
<dbReference type="InterPro" id="IPR021364">
    <property type="entry name" value="DUF2857"/>
</dbReference>
<dbReference type="EMBL" id="FOPY01000027">
    <property type="protein sequence ID" value="SFI19075.1"/>
    <property type="molecule type" value="Genomic_DNA"/>
</dbReference>
<sequence>MTTPQLNHALFNQALVLIREGDMRRARALGFNNEELQRLSRLRASEIESLINEFPGVARFELDHETFKAALRRIDRDQDRDGLVDHCIRHGASVQMLATFFGLTPNDCSARRTLLGVPSRQGRLPMPEESIEIDAWHRWQTISDDPSSPSASEDIRGMLVLAEEVKLPLAVIWTLIRQWTTPEQARQKSVPGEDEGQVRRAGVA</sequence>
<evidence type="ECO:0000313" key="3">
    <source>
        <dbReference type="Proteomes" id="UP000199040"/>
    </source>
</evidence>